<comment type="subcellular location">
    <subcellularLocation>
        <location evidence="1">Secreted</location>
    </subcellularLocation>
</comment>
<protein>
    <submittedName>
        <fullName evidence="5">Pancreatic lipase-related protein 2</fullName>
    </submittedName>
</protein>
<reference evidence="5" key="1">
    <citation type="submission" date="2021-02" db="EMBL/GenBank/DDBJ databases">
        <authorList>
            <person name="Bekaert M."/>
        </authorList>
    </citation>
    <scope>NUCLEOTIDE SEQUENCE</scope>
    <source>
        <strain evidence="5">IoA-00</strain>
    </source>
</reference>
<dbReference type="PANTHER" id="PTHR11610">
    <property type="entry name" value="LIPASE"/>
    <property type="match status" value="1"/>
</dbReference>
<dbReference type="InterPro" id="IPR000734">
    <property type="entry name" value="TAG_lipase"/>
</dbReference>
<proteinExistence type="inferred from homology"/>
<gene>
    <name evidence="5" type="ORF">LSAA_3009</name>
</gene>
<evidence type="ECO:0000256" key="3">
    <source>
        <dbReference type="ARBA" id="ARBA00022525"/>
    </source>
</evidence>
<dbReference type="InterPro" id="IPR029058">
    <property type="entry name" value="AB_hydrolase_fold"/>
</dbReference>
<dbReference type="Gene3D" id="3.40.50.1820">
    <property type="entry name" value="alpha/beta hydrolase"/>
    <property type="match status" value="1"/>
</dbReference>
<dbReference type="OrthoDB" id="199913at2759"/>
<evidence type="ECO:0000256" key="1">
    <source>
        <dbReference type="ARBA" id="ARBA00004613"/>
    </source>
</evidence>
<sequence>MNHYRAVYLFLESIRNDKCKMIGDSILLTMQLENYIKQQELHSLVAIVEKFHSKANNRRMECKSDLGNVVPITFLKFTSCPQKCSSEDNINVFCADWKQGSQFPNYSQAAANTQIVGLMIAKFFNAVSGVVGSIGPKLHLIGFSLGAQVCGYAGSKIPNCSRISGLDPAGPVFRDLEVEFRLDKSDADFVDVIHTNSAYYLSGGLGLSDVCGHVDFYPFGGQNQMPCKSVFQEAFFWKDIGCSHSRAVRLYIESIKNKDCKMVGFPCVGGYNTFLLKGECFDTSKAFPLGLNTPRNANGELYLTTRIVAPFCGTQLKVNISVDIPYSVLGKYYSRELKITFYGDQGEVETFTISKGFTSNYAIVSIHSSFGTTERLKVDGLTITDANGPSSHWRLNTGDGCIKSGRSERLALDKKNVLT</sequence>
<dbReference type="InterPro" id="IPR013818">
    <property type="entry name" value="Lipase"/>
</dbReference>
<evidence type="ECO:0000313" key="6">
    <source>
        <dbReference type="Proteomes" id="UP000675881"/>
    </source>
</evidence>
<organism evidence="5 6">
    <name type="scientific">Lepeophtheirus salmonis</name>
    <name type="common">Salmon louse</name>
    <name type="synonym">Caligus salmonis</name>
    <dbReference type="NCBI Taxonomy" id="72036"/>
    <lineage>
        <taxon>Eukaryota</taxon>
        <taxon>Metazoa</taxon>
        <taxon>Ecdysozoa</taxon>
        <taxon>Arthropoda</taxon>
        <taxon>Crustacea</taxon>
        <taxon>Multicrustacea</taxon>
        <taxon>Hexanauplia</taxon>
        <taxon>Copepoda</taxon>
        <taxon>Siphonostomatoida</taxon>
        <taxon>Caligidae</taxon>
        <taxon>Lepeophtheirus</taxon>
    </lineage>
</organism>
<dbReference type="PRINTS" id="PR00821">
    <property type="entry name" value="TAGLIPASE"/>
</dbReference>
<dbReference type="SUPFAM" id="SSF53474">
    <property type="entry name" value="alpha/beta-Hydrolases"/>
    <property type="match status" value="1"/>
</dbReference>
<keyword evidence="6" id="KW-1185">Reference proteome</keyword>
<dbReference type="PANTHER" id="PTHR11610:SF186">
    <property type="entry name" value="FI22312P1"/>
    <property type="match status" value="1"/>
</dbReference>
<keyword evidence="3" id="KW-0964">Secreted</keyword>
<dbReference type="GO" id="GO:0016298">
    <property type="term" value="F:lipase activity"/>
    <property type="evidence" value="ECO:0007669"/>
    <property type="project" value="InterPro"/>
</dbReference>
<dbReference type="AlphaFoldDB" id="A0A7R8CJA2"/>
<dbReference type="Proteomes" id="UP000675881">
    <property type="component" value="Chromosome 11"/>
</dbReference>
<accession>A0A7R8CJA2</accession>
<comment type="similarity">
    <text evidence="2 4">Belongs to the AB hydrolase superfamily. Lipase family.</text>
</comment>
<dbReference type="GO" id="GO:0016042">
    <property type="term" value="P:lipid catabolic process"/>
    <property type="evidence" value="ECO:0007669"/>
    <property type="project" value="TreeGrafter"/>
</dbReference>
<dbReference type="EMBL" id="HG994590">
    <property type="protein sequence ID" value="CAF2809248.1"/>
    <property type="molecule type" value="Genomic_DNA"/>
</dbReference>
<evidence type="ECO:0000256" key="2">
    <source>
        <dbReference type="ARBA" id="ARBA00010701"/>
    </source>
</evidence>
<name>A0A7R8CJA2_LEPSM</name>
<evidence type="ECO:0000256" key="4">
    <source>
        <dbReference type="RuleBase" id="RU004262"/>
    </source>
</evidence>
<dbReference type="GO" id="GO:0005615">
    <property type="term" value="C:extracellular space"/>
    <property type="evidence" value="ECO:0007669"/>
    <property type="project" value="TreeGrafter"/>
</dbReference>
<evidence type="ECO:0000313" key="5">
    <source>
        <dbReference type="EMBL" id="CAF2809248.1"/>
    </source>
</evidence>
<dbReference type="Pfam" id="PF00151">
    <property type="entry name" value="Lipase"/>
    <property type="match status" value="1"/>
</dbReference>